<dbReference type="GO" id="GO:0003677">
    <property type="term" value="F:DNA binding"/>
    <property type="evidence" value="ECO:0007669"/>
    <property type="project" value="UniProtKB-UniRule"/>
</dbReference>
<evidence type="ECO:0000259" key="7">
    <source>
        <dbReference type="PROSITE" id="PS52018"/>
    </source>
</evidence>
<evidence type="ECO:0000256" key="2">
    <source>
        <dbReference type="ARBA" id="ARBA00022676"/>
    </source>
</evidence>
<evidence type="ECO:0000313" key="8">
    <source>
        <dbReference type="EMBL" id="RMT82091.1"/>
    </source>
</evidence>
<evidence type="ECO:0000256" key="5">
    <source>
        <dbReference type="ARBA" id="ARBA00023125"/>
    </source>
</evidence>
<evidence type="ECO:0000256" key="3">
    <source>
        <dbReference type="ARBA" id="ARBA00022679"/>
    </source>
</evidence>
<keyword evidence="5 6" id="KW-0238">DNA-binding</keyword>
<dbReference type="Proteomes" id="UP000268636">
    <property type="component" value="Unassembled WGS sequence"/>
</dbReference>
<evidence type="ECO:0000256" key="6">
    <source>
        <dbReference type="PROSITE-ProRule" id="PRU01362"/>
    </source>
</evidence>
<comment type="caution">
    <text evidence="8">The sequence shown here is derived from an EMBL/GenBank/DDBJ whole genome shotgun (WGS) entry which is preliminary data.</text>
</comment>
<reference evidence="8 9" key="1">
    <citation type="submission" date="2018-08" db="EMBL/GenBank/DDBJ databases">
        <title>Recombination of ecologically and evolutionarily significant loci maintains genetic cohesion in the Pseudomonas syringae species complex.</title>
        <authorList>
            <person name="Dillon M."/>
            <person name="Thakur S."/>
            <person name="Almeida R.N.D."/>
            <person name="Weir B.S."/>
            <person name="Guttman D.S."/>
        </authorList>
    </citation>
    <scope>NUCLEOTIDE SEQUENCE [LARGE SCALE GENOMIC DNA]</scope>
    <source>
        <strain evidence="8 9">ICMP 13786</strain>
    </source>
</reference>
<keyword evidence="3" id="KW-0808">Transferase</keyword>
<keyword evidence="4" id="KW-0548">Nucleotidyltransferase</keyword>
<dbReference type="Pfam" id="PF14487">
    <property type="entry name" value="DarT"/>
    <property type="match status" value="1"/>
</dbReference>
<dbReference type="InterPro" id="IPR029494">
    <property type="entry name" value="DarT"/>
</dbReference>
<comment type="similarity">
    <text evidence="6">Belongs to the DarT ADP-ribosyltransferase family.</text>
</comment>
<evidence type="ECO:0000256" key="1">
    <source>
        <dbReference type="ARBA" id="ARBA00022649"/>
    </source>
</evidence>
<dbReference type="GO" id="GO:0016779">
    <property type="term" value="F:nucleotidyltransferase activity"/>
    <property type="evidence" value="ECO:0007669"/>
    <property type="project" value="UniProtKB-KW"/>
</dbReference>
<keyword evidence="2" id="KW-0328">Glycosyltransferase</keyword>
<feature type="domain" description="DarT" evidence="7">
    <location>
        <begin position="13"/>
        <end position="210"/>
    </location>
</feature>
<sequence>MTIERLTEERGIESVLHFTTNRGALGVFASRALKSRQRLNADQQLKHIFQPNARFRDKDLAWLDYANLSISQINTAFFKTCAGSWHKEKDFFWCILDFSPSIMLHDDVWFTTTNNIYTGVKRARGVEGLEAVFQPTTHQFLGNYARRPADHPSNLPTCYQAEILYPLELSTDHLQRIYVHCDNDTDELAGQMAATGHPQVEVVVRPELFEGIR</sequence>
<name>A0AB74BP47_PSESS</name>
<protein>
    <recommendedName>
        <fullName evidence="7">DarT domain-containing protein</fullName>
    </recommendedName>
</protein>
<gene>
    <name evidence="8" type="ORF">ALP42_01891</name>
</gene>
<evidence type="ECO:0000256" key="4">
    <source>
        <dbReference type="ARBA" id="ARBA00022695"/>
    </source>
</evidence>
<dbReference type="PROSITE" id="PS52018">
    <property type="entry name" value="DART"/>
    <property type="match status" value="1"/>
</dbReference>
<dbReference type="AlphaFoldDB" id="A0AB74BP47"/>
<comment type="caution">
    <text evidence="6">Lacks conserved residue(s) required for the propagation of feature annotation.</text>
</comment>
<proteinExistence type="inferred from homology"/>
<organism evidence="8 9">
    <name type="scientific">Pseudomonas savastanoi pv. nerii</name>
    <dbReference type="NCBI Taxonomy" id="360921"/>
    <lineage>
        <taxon>Bacteria</taxon>
        <taxon>Pseudomonadati</taxon>
        <taxon>Pseudomonadota</taxon>
        <taxon>Gammaproteobacteria</taxon>
        <taxon>Pseudomonadales</taxon>
        <taxon>Pseudomonadaceae</taxon>
        <taxon>Pseudomonas</taxon>
    </lineage>
</organism>
<dbReference type="EMBL" id="RBTN01000030">
    <property type="protein sequence ID" value="RMT82091.1"/>
    <property type="molecule type" value="Genomic_DNA"/>
</dbReference>
<accession>A0AB74BP47</accession>
<evidence type="ECO:0000313" key="9">
    <source>
        <dbReference type="Proteomes" id="UP000268636"/>
    </source>
</evidence>
<dbReference type="GO" id="GO:0016757">
    <property type="term" value="F:glycosyltransferase activity"/>
    <property type="evidence" value="ECO:0007669"/>
    <property type="project" value="UniProtKB-KW"/>
</dbReference>
<dbReference type="RefSeq" id="WP_031596715.1">
    <property type="nucleotide sequence ID" value="NZ_RBTN01000030.1"/>
</dbReference>
<keyword evidence="1 6" id="KW-1277">Toxin-antitoxin system</keyword>